<dbReference type="AlphaFoldDB" id="A0A7J9FLV7"/>
<proteinExistence type="predicted"/>
<organism evidence="1 2">
    <name type="scientific">Gossypium trilobum</name>
    <dbReference type="NCBI Taxonomy" id="34281"/>
    <lineage>
        <taxon>Eukaryota</taxon>
        <taxon>Viridiplantae</taxon>
        <taxon>Streptophyta</taxon>
        <taxon>Embryophyta</taxon>
        <taxon>Tracheophyta</taxon>
        <taxon>Spermatophyta</taxon>
        <taxon>Magnoliopsida</taxon>
        <taxon>eudicotyledons</taxon>
        <taxon>Gunneridae</taxon>
        <taxon>Pentapetalae</taxon>
        <taxon>rosids</taxon>
        <taxon>malvids</taxon>
        <taxon>Malvales</taxon>
        <taxon>Malvaceae</taxon>
        <taxon>Malvoideae</taxon>
        <taxon>Gossypium</taxon>
    </lineage>
</organism>
<comment type="caution">
    <text evidence="1">The sequence shown here is derived from an EMBL/GenBank/DDBJ whole genome shotgun (WGS) entry which is preliminary data.</text>
</comment>
<name>A0A7J9FLV7_9ROSI</name>
<keyword evidence="2" id="KW-1185">Reference proteome</keyword>
<dbReference type="EMBL" id="JABEZW010219177">
    <property type="protein sequence ID" value="MBA0785545.1"/>
    <property type="molecule type" value="Genomic_DNA"/>
</dbReference>
<sequence>MDVSSSSVLAAKAYALRLGLKLLHDHQWQQVIMESENKLCIGTLSRDLEHI</sequence>
<evidence type="ECO:0000313" key="2">
    <source>
        <dbReference type="Proteomes" id="UP000593568"/>
    </source>
</evidence>
<protein>
    <submittedName>
        <fullName evidence="1">Uncharacterized protein</fullName>
    </submittedName>
</protein>
<reference evidence="1 2" key="1">
    <citation type="journal article" date="2019" name="Genome Biol. Evol.">
        <title>Insights into the evolution of the New World diploid cottons (Gossypium, subgenus Houzingenia) based on genome sequencing.</title>
        <authorList>
            <person name="Grover C.E."/>
            <person name="Arick M.A. 2nd"/>
            <person name="Thrash A."/>
            <person name="Conover J.L."/>
            <person name="Sanders W.S."/>
            <person name="Peterson D.G."/>
            <person name="Frelichowski J.E."/>
            <person name="Scheffler J.A."/>
            <person name="Scheffler B.E."/>
            <person name="Wendel J.F."/>
        </authorList>
    </citation>
    <scope>NUCLEOTIDE SEQUENCE [LARGE SCALE GENOMIC DNA]</scope>
    <source>
        <strain evidence="1">8</strain>
        <tissue evidence="1">Leaf</tissue>
    </source>
</reference>
<gene>
    <name evidence="1" type="ORF">Gotri_000046</name>
</gene>
<dbReference type="Proteomes" id="UP000593568">
    <property type="component" value="Unassembled WGS sequence"/>
</dbReference>
<accession>A0A7J9FLV7</accession>
<evidence type="ECO:0000313" key="1">
    <source>
        <dbReference type="EMBL" id="MBA0785545.1"/>
    </source>
</evidence>